<evidence type="ECO:0000313" key="4">
    <source>
        <dbReference type="EMBL" id="GMH48847.1"/>
    </source>
</evidence>
<dbReference type="OrthoDB" id="10254927at2759"/>
<keyword evidence="5" id="KW-1185">Reference proteome</keyword>
<gene>
    <name evidence="4" type="ORF">TrRE_jg4236</name>
</gene>
<dbReference type="SUPFAM" id="SSF48403">
    <property type="entry name" value="Ankyrin repeat"/>
    <property type="match status" value="1"/>
</dbReference>
<dbReference type="EMBL" id="BRXZ01000617">
    <property type="protein sequence ID" value="GMH48847.1"/>
    <property type="molecule type" value="Genomic_DNA"/>
</dbReference>
<dbReference type="PROSITE" id="PS50297">
    <property type="entry name" value="ANK_REP_REGION"/>
    <property type="match status" value="1"/>
</dbReference>
<dbReference type="Gene3D" id="1.25.40.20">
    <property type="entry name" value="Ankyrin repeat-containing domain"/>
    <property type="match status" value="1"/>
</dbReference>
<dbReference type="GO" id="GO:0005085">
    <property type="term" value="F:guanyl-nucleotide exchange factor activity"/>
    <property type="evidence" value="ECO:0007669"/>
    <property type="project" value="TreeGrafter"/>
</dbReference>
<dbReference type="SUPFAM" id="SSF50985">
    <property type="entry name" value="RCC1/BLIP-II"/>
    <property type="match status" value="1"/>
</dbReference>
<feature type="repeat" description="RCC1" evidence="2">
    <location>
        <begin position="76"/>
        <end position="120"/>
    </location>
</feature>
<dbReference type="PANTHER" id="PTHR45982">
    <property type="entry name" value="REGULATOR OF CHROMOSOME CONDENSATION"/>
    <property type="match status" value="1"/>
</dbReference>
<dbReference type="InterPro" id="IPR051553">
    <property type="entry name" value="Ran_GTPase-activating"/>
</dbReference>
<protein>
    <submittedName>
        <fullName evidence="4">Uncharacterized protein</fullName>
    </submittedName>
</protein>
<feature type="compositionally biased region" description="Basic and acidic residues" evidence="3">
    <location>
        <begin position="295"/>
        <end position="307"/>
    </location>
</feature>
<dbReference type="PRINTS" id="PR00633">
    <property type="entry name" value="RCCNDNSATION"/>
</dbReference>
<reference evidence="4" key="1">
    <citation type="submission" date="2022-07" db="EMBL/GenBank/DDBJ databases">
        <title>Genome analysis of Parmales, a sister group of diatoms, reveals the evolutionary specialization of diatoms from phago-mixotrophs to photoautotrophs.</title>
        <authorList>
            <person name="Ban H."/>
            <person name="Sato S."/>
            <person name="Yoshikawa S."/>
            <person name="Kazumasa Y."/>
            <person name="Nakamura Y."/>
            <person name="Ichinomiya M."/>
            <person name="Saitoh K."/>
            <person name="Sato N."/>
            <person name="Blanc-Mathieu R."/>
            <person name="Endo H."/>
            <person name="Kuwata A."/>
            <person name="Ogata H."/>
        </authorList>
    </citation>
    <scope>NUCLEOTIDE SEQUENCE</scope>
</reference>
<evidence type="ECO:0000256" key="3">
    <source>
        <dbReference type="SAM" id="MobiDB-lite"/>
    </source>
</evidence>
<feature type="repeat" description="ANK" evidence="1">
    <location>
        <begin position="633"/>
        <end position="665"/>
    </location>
</feature>
<feature type="repeat" description="RCC1" evidence="2">
    <location>
        <begin position="121"/>
        <end position="179"/>
    </location>
</feature>
<dbReference type="GO" id="GO:0005737">
    <property type="term" value="C:cytoplasm"/>
    <property type="evidence" value="ECO:0007669"/>
    <property type="project" value="TreeGrafter"/>
</dbReference>
<dbReference type="InterPro" id="IPR009091">
    <property type="entry name" value="RCC1/BLIP-II"/>
</dbReference>
<dbReference type="Pfam" id="PF12796">
    <property type="entry name" value="Ank_2"/>
    <property type="match status" value="1"/>
</dbReference>
<evidence type="ECO:0000313" key="5">
    <source>
        <dbReference type="Proteomes" id="UP001165082"/>
    </source>
</evidence>
<proteinExistence type="predicted"/>
<organism evidence="4 5">
    <name type="scientific">Triparma retinervis</name>
    <dbReference type="NCBI Taxonomy" id="2557542"/>
    <lineage>
        <taxon>Eukaryota</taxon>
        <taxon>Sar</taxon>
        <taxon>Stramenopiles</taxon>
        <taxon>Ochrophyta</taxon>
        <taxon>Bolidophyceae</taxon>
        <taxon>Parmales</taxon>
        <taxon>Triparmaceae</taxon>
        <taxon>Triparma</taxon>
    </lineage>
</organism>
<dbReference type="PROSITE" id="PS50088">
    <property type="entry name" value="ANK_REPEAT"/>
    <property type="match status" value="2"/>
</dbReference>
<dbReference type="PROSITE" id="PS50012">
    <property type="entry name" value="RCC1_3"/>
    <property type="match status" value="2"/>
</dbReference>
<evidence type="ECO:0000256" key="2">
    <source>
        <dbReference type="PROSITE-ProRule" id="PRU00235"/>
    </source>
</evidence>
<dbReference type="Proteomes" id="UP001165082">
    <property type="component" value="Unassembled WGS sequence"/>
</dbReference>
<dbReference type="PANTHER" id="PTHR45982:SF1">
    <property type="entry name" value="REGULATOR OF CHROMOSOME CONDENSATION"/>
    <property type="match status" value="1"/>
</dbReference>
<dbReference type="InterPro" id="IPR036770">
    <property type="entry name" value="Ankyrin_rpt-contain_sf"/>
</dbReference>
<sequence>MPPPLPSHDVPFPPPSAPSERIVYSSGYSFYGTIPSGNFGIINPTTSPTSSSLVFLSATCTTLISVERDRENKGGDKVYTLGTPQSGVQYLSPTSLPMPPSVEVTSLSCGRYHTALTTSSGTVMTWGSGHFGQLGLGDDAYRVNPTVVEGINKIMEDFPGYSARAVTAGGNHSIVHMVGNEGDVLLSFGFNSSGQCGIGSYYNTVMDPTFVHGFEPWEMEGRSRLPPPLPGVEGFVVATSTRPSSKSDGTCGTRVQSIGAGLNFTVVSTDRGVVYAFGNGKGGKLGVSKVPPTGNREKSRRDPTKKDCACSPIPIRFPRGVQGGDYQVECGAEFTFSTCFDTTDEGNFVKFHSWGIGGDGQHAMNCHLHLRTPRENQHIQNIAGASEGKRAAMKIIARGSGAGLLVREEGGRGNLYTWGCNEEGNIGHPRASKEEEGGFEEFEGPPGLTAWEGRSFESGHNIYYPKLVDFDRALEEYFEGNVPPGVGYDVVGCSLGETGIYTVLDIVEGKAVAKAAPFEVAISAEAKEEGKAVDSGRQYKSSSPLRPSKSADLLDDSSIDLSRPPPRVVDQAHSWCRNGRIKEINEILERGYNVKAKDMQGNDLLTVCCQNGSVALARNVIRRGADVNAQNKSGNTPLHFAMYFKHDEVVSLLQREGADDVKLNNEGLTCYEGLRKADLEEDF</sequence>
<feature type="region of interest" description="Disordered" evidence="3">
    <location>
        <begin position="286"/>
        <end position="307"/>
    </location>
</feature>
<dbReference type="Pfam" id="PF13540">
    <property type="entry name" value="RCC1_2"/>
    <property type="match status" value="1"/>
</dbReference>
<feature type="region of interest" description="Disordered" evidence="3">
    <location>
        <begin position="531"/>
        <end position="566"/>
    </location>
</feature>
<dbReference type="AlphaFoldDB" id="A0A9W6ZCL6"/>
<dbReference type="SMART" id="SM00248">
    <property type="entry name" value="ANK"/>
    <property type="match status" value="2"/>
</dbReference>
<accession>A0A9W6ZCL6</accession>
<dbReference type="InterPro" id="IPR000408">
    <property type="entry name" value="Reg_chr_condens"/>
</dbReference>
<feature type="repeat" description="ANK" evidence="1">
    <location>
        <begin position="600"/>
        <end position="632"/>
    </location>
</feature>
<dbReference type="Gene3D" id="2.130.10.30">
    <property type="entry name" value="Regulator of chromosome condensation 1/beta-lactamase-inhibitor protein II"/>
    <property type="match status" value="2"/>
</dbReference>
<name>A0A9W6ZCL6_9STRA</name>
<keyword evidence="1" id="KW-0040">ANK repeat</keyword>
<dbReference type="InterPro" id="IPR002110">
    <property type="entry name" value="Ankyrin_rpt"/>
</dbReference>
<comment type="caution">
    <text evidence="4">The sequence shown here is derived from an EMBL/GenBank/DDBJ whole genome shotgun (WGS) entry which is preliminary data.</text>
</comment>
<evidence type="ECO:0000256" key="1">
    <source>
        <dbReference type="PROSITE-ProRule" id="PRU00023"/>
    </source>
</evidence>